<dbReference type="PROSITE" id="PS51085">
    <property type="entry name" value="2FE2S_FER_2"/>
    <property type="match status" value="1"/>
</dbReference>
<evidence type="ECO:0000259" key="14">
    <source>
        <dbReference type="PROSITE" id="PS51085"/>
    </source>
</evidence>
<dbReference type="InterPro" id="IPR036010">
    <property type="entry name" value="2Fe-2S_ferredoxin-like_sf"/>
</dbReference>
<dbReference type="PROSITE" id="PS51379">
    <property type="entry name" value="4FE4S_FER_2"/>
    <property type="match status" value="2"/>
</dbReference>
<gene>
    <name evidence="17" type="ORF">B9J77_01225</name>
</gene>
<dbReference type="FunFam" id="3.30.70.20:FF:000035">
    <property type="entry name" value="Iron hydrogenase 1"/>
    <property type="match status" value="1"/>
</dbReference>
<evidence type="ECO:0000256" key="9">
    <source>
        <dbReference type="ARBA" id="ARBA00023004"/>
    </source>
</evidence>
<evidence type="ECO:0000256" key="4">
    <source>
        <dbReference type="ARBA" id="ARBA00022485"/>
    </source>
</evidence>
<evidence type="ECO:0000256" key="8">
    <source>
        <dbReference type="ARBA" id="ARBA00022967"/>
    </source>
</evidence>
<dbReference type="GO" id="GO:0016020">
    <property type="term" value="C:membrane"/>
    <property type="evidence" value="ECO:0007669"/>
    <property type="project" value="UniProtKB-SubCell"/>
</dbReference>
<keyword evidence="6" id="KW-0479">Metal-binding</keyword>
<dbReference type="GO" id="GO:0046872">
    <property type="term" value="F:metal ion binding"/>
    <property type="evidence" value="ECO:0007669"/>
    <property type="project" value="UniProtKB-KW"/>
</dbReference>
<keyword evidence="10" id="KW-0411">Iron-sulfur</keyword>
<dbReference type="PANTHER" id="PTHR24960:SF84">
    <property type="entry name" value="HYDROGENASE SUBUNIT"/>
    <property type="match status" value="1"/>
</dbReference>
<dbReference type="PROSITE" id="PS00641">
    <property type="entry name" value="COMPLEX1_75K_1"/>
    <property type="match status" value="1"/>
</dbReference>
<keyword evidence="7" id="KW-0677">Repeat</keyword>
<evidence type="ECO:0000256" key="2">
    <source>
        <dbReference type="ARBA" id="ARBA00004370"/>
    </source>
</evidence>
<comment type="cofactor">
    <cofactor evidence="13">
        <name>[2Fe-2S] cluster</name>
        <dbReference type="ChEBI" id="CHEBI:190135"/>
    </cofactor>
</comment>
<dbReference type="Pfam" id="PF13510">
    <property type="entry name" value="Fer2_4"/>
    <property type="match status" value="1"/>
</dbReference>
<dbReference type="Gene3D" id="3.10.20.740">
    <property type="match status" value="1"/>
</dbReference>
<keyword evidence="8" id="KW-1278">Translocase</keyword>
<comment type="caution">
    <text evidence="17">The sequence shown here is derived from an EMBL/GenBank/DDBJ whole genome shotgun (WGS) entry which is preliminary data.</text>
</comment>
<evidence type="ECO:0000256" key="7">
    <source>
        <dbReference type="ARBA" id="ARBA00022737"/>
    </source>
</evidence>
<comment type="similarity">
    <text evidence="3">Belongs to the complex I 75 kDa subunit family.</text>
</comment>
<feature type="domain" description="4Fe-4S ferredoxin-type" evidence="15">
    <location>
        <begin position="139"/>
        <end position="158"/>
    </location>
</feature>
<dbReference type="SUPFAM" id="SSF54862">
    <property type="entry name" value="4Fe-4S ferredoxins"/>
    <property type="match status" value="1"/>
</dbReference>
<feature type="domain" description="2Fe-2S ferredoxin-type" evidence="14">
    <location>
        <begin position="2"/>
        <end position="80"/>
    </location>
</feature>
<dbReference type="InterPro" id="IPR054351">
    <property type="entry name" value="NADH_UbQ_OxRdtase_ferredoxin"/>
</dbReference>
<evidence type="ECO:0000313" key="17">
    <source>
        <dbReference type="EMBL" id="RII00673.1"/>
    </source>
</evidence>
<reference evidence="17 18" key="1">
    <citation type="submission" date="2018-08" db="EMBL/GenBank/DDBJ databases">
        <title>Draft genome of candidate division NPL-UPA2 bacterium Unc8 that adapted to ultra-basic serpentinizing groundwater.</title>
        <authorList>
            <person name="Ishii S."/>
            <person name="Suzuki S."/>
            <person name="Nealson K.H."/>
        </authorList>
    </citation>
    <scope>NUCLEOTIDE SEQUENCE [LARGE SCALE GENOMIC DNA]</scope>
    <source>
        <strain evidence="17">Unc8</strain>
    </source>
</reference>
<dbReference type="GO" id="GO:0042773">
    <property type="term" value="P:ATP synthesis coupled electron transport"/>
    <property type="evidence" value="ECO:0007669"/>
    <property type="project" value="InterPro"/>
</dbReference>
<dbReference type="Gene3D" id="3.30.70.20">
    <property type="match status" value="1"/>
</dbReference>
<evidence type="ECO:0000256" key="5">
    <source>
        <dbReference type="ARBA" id="ARBA00022714"/>
    </source>
</evidence>
<dbReference type="GO" id="GO:0008137">
    <property type="term" value="F:NADH dehydrogenase (ubiquinone) activity"/>
    <property type="evidence" value="ECO:0007669"/>
    <property type="project" value="InterPro"/>
</dbReference>
<keyword evidence="12" id="KW-0472">Membrane</keyword>
<keyword evidence="9" id="KW-0408">Iron</keyword>
<dbReference type="AlphaFoldDB" id="A0A399FZX6"/>
<organism evidence="17 18">
    <name type="scientific">candidate division NPL-UPA2 bacterium Unc8</name>
    <dbReference type="NCBI Taxonomy" id="1980939"/>
    <lineage>
        <taxon>Bacteria</taxon>
    </lineage>
</organism>
<dbReference type="PANTHER" id="PTHR24960">
    <property type="entry name" value="PHOTOSYSTEM I IRON-SULFUR CENTER-RELATED"/>
    <property type="match status" value="1"/>
</dbReference>
<evidence type="ECO:0000256" key="6">
    <source>
        <dbReference type="ARBA" id="ARBA00022723"/>
    </source>
</evidence>
<keyword evidence="5" id="KW-0001">2Fe-2S</keyword>
<dbReference type="SUPFAM" id="SSF54292">
    <property type="entry name" value="2Fe-2S ferredoxin-like"/>
    <property type="match status" value="1"/>
</dbReference>
<evidence type="ECO:0000256" key="11">
    <source>
        <dbReference type="ARBA" id="ARBA00023027"/>
    </source>
</evidence>
<name>A0A399FZX6_UNCN2</name>
<accession>A0A399FZX6</accession>
<evidence type="ECO:0000313" key="18">
    <source>
        <dbReference type="Proteomes" id="UP000266287"/>
    </source>
</evidence>
<evidence type="ECO:0000256" key="10">
    <source>
        <dbReference type="ARBA" id="ARBA00023014"/>
    </source>
</evidence>
<dbReference type="InterPro" id="IPR050157">
    <property type="entry name" value="PSI_iron-sulfur_center"/>
</dbReference>
<dbReference type="InterPro" id="IPR019574">
    <property type="entry name" value="NADH_UbQ_OxRdtase_Gsu_4Fe4S-bd"/>
</dbReference>
<sequence>MEQIALTINDRQLSASSGMTILEVAKENSIDIPALCYRQELSPIGACRICVVEVERSETLVGSCHTPIAQGMVIHTHSKKVLQVRKTMVELLLASHCGNCFMCDKANICELRSIATDLEVGLPRFQVKKRYYPVEDASPFIVRDLTKCILCRRCVSACNEIKKEKVFGIAYRGFDSKVVVDFDQPIDKDVCRDCDVCISFCPTGALSKHGEIGEEKKGEPLIISG</sequence>
<dbReference type="GO" id="GO:0051539">
    <property type="term" value="F:4 iron, 4 sulfur cluster binding"/>
    <property type="evidence" value="ECO:0007669"/>
    <property type="project" value="UniProtKB-KW"/>
</dbReference>
<dbReference type="CDD" id="cd00207">
    <property type="entry name" value="fer2"/>
    <property type="match status" value="1"/>
</dbReference>
<evidence type="ECO:0000256" key="3">
    <source>
        <dbReference type="ARBA" id="ARBA00005404"/>
    </source>
</evidence>
<comment type="subcellular location">
    <subcellularLocation>
        <location evidence="2">Membrane</location>
    </subcellularLocation>
</comment>
<dbReference type="InterPro" id="IPR017896">
    <property type="entry name" value="4Fe4S_Fe-S-bd"/>
</dbReference>
<evidence type="ECO:0000256" key="13">
    <source>
        <dbReference type="ARBA" id="ARBA00034078"/>
    </source>
</evidence>
<dbReference type="Pfam" id="PF22117">
    <property type="entry name" value="Fer4_Nqo3"/>
    <property type="match status" value="1"/>
</dbReference>
<dbReference type="EMBL" id="NDHY01000002">
    <property type="protein sequence ID" value="RII00673.1"/>
    <property type="molecule type" value="Genomic_DNA"/>
</dbReference>
<dbReference type="PROSITE" id="PS00198">
    <property type="entry name" value="4FE4S_FER_1"/>
    <property type="match status" value="1"/>
</dbReference>
<evidence type="ECO:0000259" key="15">
    <source>
        <dbReference type="PROSITE" id="PS51379"/>
    </source>
</evidence>
<proteinExistence type="inferred from homology"/>
<evidence type="ECO:0000256" key="1">
    <source>
        <dbReference type="ARBA" id="ARBA00001966"/>
    </source>
</evidence>
<feature type="domain" description="4Fe-4S His(Cys)3-ligated-type" evidence="16">
    <location>
        <begin position="80"/>
        <end position="119"/>
    </location>
</feature>
<keyword evidence="11" id="KW-0520">NAD</keyword>
<dbReference type="InterPro" id="IPR017900">
    <property type="entry name" value="4Fe4S_Fe_S_CS"/>
</dbReference>
<evidence type="ECO:0000256" key="12">
    <source>
        <dbReference type="ARBA" id="ARBA00023136"/>
    </source>
</evidence>
<comment type="cofactor">
    <cofactor evidence="1">
        <name>[4Fe-4S] cluster</name>
        <dbReference type="ChEBI" id="CHEBI:49883"/>
    </cofactor>
</comment>
<feature type="domain" description="4Fe-4S ferredoxin-type" evidence="15">
    <location>
        <begin position="182"/>
        <end position="211"/>
    </location>
</feature>
<dbReference type="GO" id="GO:0051537">
    <property type="term" value="F:2 iron, 2 sulfur cluster binding"/>
    <property type="evidence" value="ECO:0007669"/>
    <property type="project" value="UniProtKB-KW"/>
</dbReference>
<protein>
    <submittedName>
        <fullName evidence="17">Fe-S-binding domain-containing protein</fullName>
    </submittedName>
</protein>
<dbReference type="GO" id="GO:0016491">
    <property type="term" value="F:oxidoreductase activity"/>
    <property type="evidence" value="ECO:0007669"/>
    <property type="project" value="InterPro"/>
</dbReference>
<dbReference type="SMART" id="SM00929">
    <property type="entry name" value="NADH-G_4Fe-4S_3"/>
    <property type="match status" value="1"/>
</dbReference>
<keyword evidence="4" id="KW-0004">4Fe-4S</keyword>
<dbReference type="PROSITE" id="PS51839">
    <property type="entry name" value="4FE4S_HC3"/>
    <property type="match status" value="1"/>
</dbReference>
<dbReference type="Pfam" id="PF10588">
    <property type="entry name" value="NADH-G_4Fe-4S_3"/>
    <property type="match status" value="1"/>
</dbReference>
<dbReference type="Proteomes" id="UP000266287">
    <property type="component" value="Unassembled WGS sequence"/>
</dbReference>
<dbReference type="InterPro" id="IPR001041">
    <property type="entry name" value="2Fe-2S_ferredoxin-type"/>
</dbReference>
<evidence type="ECO:0000259" key="16">
    <source>
        <dbReference type="PROSITE" id="PS51839"/>
    </source>
</evidence>
<dbReference type="FunFam" id="3.10.20.740:FF:000004">
    <property type="entry name" value="NADH-quinone oxidoreductase"/>
    <property type="match status" value="1"/>
</dbReference>
<dbReference type="InterPro" id="IPR000283">
    <property type="entry name" value="NADH_UbQ_OxRdtase_75kDa_su_CS"/>
</dbReference>